<organism evidence="1 2">
    <name type="scientific">Idiomarina seosinensis</name>
    <dbReference type="NCBI Taxonomy" id="281739"/>
    <lineage>
        <taxon>Bacteria</taxon>
        <taxon>Pseudomonadati</taxon>
        <taxon>Pseudomonadota</taxon>
        <taxon>Gammaproteobacteria</taxon>
        <taxon>Alteromonadales</taxon>
        <taxon>Idiomarinaceae</taxon>
        <taxon>Idiomarina</taxon>
    </lineage>
</organism>
<keyword evidence="2" id="KW-1185">Reference proteome</keyword>
<evidence type="ECO:0000313" key="1">
    <source>
        <dbReference type="EMBL" id="RUO77110.1"/>
    </source>
</evidence>
<reference evidence="1 2" key="1">
    <citation type="journal article" date="2011" name="Front. Microbiol.">
        <title>Genomic signatures of strain selection and enhancement in Bacillus atrophaeus var. globigii, a historical biowarfare simulant.</title>
        <authorList>
            <person name="Gibbons H.S."/>
            <person name="Broomall S.M."/>
            <person name="McNew L.A."/>
            <person name="Daligault H."/>
            <person name="Chapman C."/>
            <person name="Bruce D."/>
            <person name="Karavis M."/>
            <person name="Krepps M."/>
            <person name="McGregor P.A."/>
            <person name="Hong C."/>
            <person name="Park K.H."/>
            <person name="Akmal A."/>
            <person name="Feldman A."/>
            <person name="Lin J.S."/>
            <person name="Chang W.E."/>
            <person name="Higgs B.W."/>
            <person name="Demirev P."/>
            <person name="Lindquist J."/>
            <person name="Liem A."/>
            <person name="Fochler E."/>
            <person name="Read T.D."/>
            <person name="Tapia R."/>
            <person name="Johnson S."/>
            <person name="Bishop-Lilly K.A."/>
            <person name="Detter C."/>
            <person name="Han C."/>
            <person name="Sozhamannan S."/>
            <person name="Rosenzweig C.N."/>
            <person name="Skowronski E.W."/>
        </authorList>
    </citation>
    <scope>NUCLEOTIDE SEQUENCE [LARGE SCALE GENOMIC DNA]</scope>
    <source>
        <strain evidence="1 2">CL-SP19</strain>
    </source>
</reference>
<comment type="caution">
    <text evidence="1">The sequence shown here is derived from an EMBL/GenBank/DDBJ whole genome shotgun (WGS) entry which is preliminary data.</text>
</comment>
<dbReference type="Proteomes" id="UP000287908">
    <property type="component" value="Unassembled WGS sequence"/>
</dbReference>
<dbReference type="EMBL" id="PIQF01000001">
    <property type="protein sequence ID" value="RUO77110.1"/>
    <property type="molecule type" value="Genomic_DNA"/>
</dbReference>
<sequence length="74" mass="8309">MPRRQANGYPRFEFISGMAWGIAFQTATGVKCSMPMVQRNVFISWVAFGSPKGQVVVATLDGWIRRTPRGFRDA</sequence>
<accession>A0A432ZH29</accession>
<name>A0A432ZH29_9GAMM</name>
<protein>
    <submittedName>
        <fullName evidence="1">Uncharacterized protein</fullName>
    </submittedName>
</protein>
<evidence type="ECO:0000313" key="2">
    <source>
        <dbReference type="Proteomes" id="UP000287908"/>
    </source>
</evidence>
<gene>
    <name evidence="1" type="ORF">CWI81_00995</name>
</gene>
<proteinExistence type="predicted"/>
<dbReference type="AlphaFoldDB" id="A0A432ZH29"/>